<keyword evidence="3" id="KW-1185">Reference proteome</keyword>
<protein>
    <submittedName>
        <fullName evidence="2">7857_t:CDS:1</fullName>
    </submittedName>
</protein>
<name>A0A9N9F1C4_9GLOM</name>
<dbReference type="AlphaFoldDB" id="A0A9N9F1C4"/>
<gene>
    <name evidence="2" type="ORF">DERYTH_LOCUS3028</name>
</gene>
<evidence type="ECO:0000313" key="3">
    <source>
        <dbReference type="Proteomes" id="UP000789405"/>
    </source>
</evidence>
<comment type="caution">
    <text evidence="2">The sequence shown here is derived from an EMBL/GenBank/DDBJ whole genome shotgun (WGS) entry which is preliminary data.</text>
</comment>
<evidence type="ECO:0000313" key="2">
    <source>
        <dbReference type="EMBL" id="CAG8503600.1"/>
    </source>
</evidence>
<dbReference type="Proteomes" id="UP000789405">
    <property type="component" value="Unassembled WGS sequence"/>
</dbReference>
<accession>A0A9N9F1C4</accession>
<dbReference type="EMBL" id="CAJVPY010001020">
    <property type="protein sequence ID" value="CAG8503600.1"/>
    <property type="molecule type" value="Genomic_DNA"/>
</dbReference>
<reference evidence="2" key="1">
    <citation type="submission" date="2021-06" db="EMBL/GenBank/DDBJ databases">
        <authorList>
            <person name="Kallberg Y."/>
            <person name="Tangrot J."/>
            <person name="Rosling A."/>
        </authorList>
    </citation>
    <scope>NUCLEOTIDE SEQUENCE</scope>
    <source>
        <strain evidence="2">MA453B</strain>
    </source>
</reference>
<feature type="region of interest" description="Disordered" evidence="1">
    <location>
        <begin position="31"/>
        <end position="50"/>
    </location>
</feature>
<evidence type="ECO:0000256" key="1">
    <source>
        <dbReference type="SAM" id="MobiDB-lite"/>
    </source>
</evidence>
<proteinExistence type="predicted"/>
<organism evidence="2 3">
    <name type="scientific">Dentiscutata erythropus</name>
    <dbReference type="NCBI Taxonomy" id="1348616"/>
    <lineage>
        <taxon>Eukaryota</taxon>
        <taxon>Fungi</taxon>
        <taxon>Fungi incertae sedis</taxon>
        <taxon>Mucoromycota</taxon>
        <taxon>Glomeromycotina</taxon>
        <taxon>Glomeromycetes</taxon>
        <taxon>Diversisporales</taxon>
        <taxon>Gigasporaceae</taxon>
        <taxon>Dentiscutata</taxon>
    </lineage>
</organism>
<sequence length="97" mass="10997">MSTQNDTTFATETLEFQEEAAEVDVKTQQWNRNVERSEPEWDVEEPSGSIDNKEVSATFSLSIEQDDLSSVKIEETLFKKILVAAVESFGEKHGDLR</sequence>